<accession>A0A2D1KMR7</accession>
<keyword evidence="1" id="KW-0812">Transmembrane</keyword>
<feature type="transmembrane region" description="Helical" evidence="1">
    <location>
        <begin position="64"/>
        <end position="82"/>
    </location>
</feature>
<sequence>MIGTDKNNYIIGRSFSVKKLGINTAAGILDIINTILVATSWFVIGFAAIGEAGGAKGATSGAATFYYIFVGVGLILHIIGLLKSRKAGISITGHILGIIGTGIFLLSPALALGTFVLLIIAAVFTLKQSPVASK</sequence>
<dbReference type="EMBL" id="CP017697">
    <property type="protein sequence ID" value="ATO43376.1"/>
    <property type="molecule type" value="Genomic_DNA"/>
</dbReference>
<protein>
    <submittedName>
        <fullName evidence="2">Transporter</fullName>
    </submittedName>
</protein>
<keyword evidence="1" id="KW-1133">Transmembrane helix</keyword>
<reference evidence="2 3" key="1">
    <citation type="submission" date="2016-10" db="EMBL/GenBank/DDBJ databases">
        <title>The whole genome sequencing and assembly of L. cotyniformis subsp. torquens DSM 20004 strain.</title>
        <authorList>
            <person name="Park M.-K."/>
            <person name="Lee Y.-J."/>
            <person name="Yi H."/>
            <person name="Bahn Y.-S."/>
            <person name="Kim J.F."/>
            <person name="Lee D.-W."/>
        </authorList>
    </citation>
    <scope>NUCLEOTIDE SEQUENCE [LARGE SCALE GENOMIC DNA]</scope>
    <source>
        <strain evidence="2 3">DSM 20004</strain>
    </source>
</reference>
<proteinExistence type="predicted"/>
<evidence type="ECO:0000256" key="1">
    <source>
        <dbReference type="SAM" id="Phobius"/>
    </source>
</evidence>
<name>A0A2D1KMR7_9LACO</name>
<dbReference type="KEGG" id="lcy:LC20004_05405"/>
<organism evidence="2 3">
    <name type="scientific">Loigolactobacillus coryniformis subsp. torquens DSM 20004 = KCTC 3535</name>
    <dbReference type="NCBI Taxonomy" id="1423822"/>
    <lineage>
        <taxon>Bacteria</taxon>
        <taxon>Bacillati</taxon>
        <taxon>Bacillota</taxon>
        <taxon>Bacilli</taxon>
        <taxon>Lactobacillales</taxon>
        <taxon>Lactobacillaceae</taxon>
        <taxon>Loigolactobacillus</taxon>
    </lineage>
</organism>
<dbReference type="Proteomes" id="UP000223559">
    <property type="component" value="Chromosome"/>
</dbReference>
<feature type="transmembrane region" description="Helical" evidence="1">
    <location>
        <begin position="94"/>
        <end position="124"/>
    </location>
</feature>
<keyword evidence="1" id="KW-0472">Membrane</keyword>
<feature type="transmembrane region" description="Helical" evidence="1">
    <location>
        <begin position="20"/>
        <end position="44"/>
    </location>
</feature>
<evidence type="ECO:0000313" key="2">
    <source>
        <dbReference type="EMBL" id="ATO43376.1"/>
    </source>
</evidence>
<keyword evidence="3" id="KW-1185">Reference proteome</keyword>
<gene>
    <name evidence="2" type="ORF">LC20004_05405</name>
</gene>
<dbReference type="AlphaFoldDB" id="A0A2D1KMR7"/>
<evidence type="ECO:0000313" key="3">
    <source>
        <dbReference type="Proteomes" id="UP000223559"/>
    </source>
</evidence>